<dbReference type="Proteomes" id="UP000799771">
    <property type="component" value="Unassembled WGS sequence"/>
</dbReference>
<feature type="compositionally biased region" description="Polar residues" evidence="2">
    <location>
        <begin position="47"/>
        <end position="56"/>
    </location>
</feature>
<dbReference type="GO" id="GO:0008270">
    <property type="term" value="F:zinc ion binding"/>
    <property type="evidence" value="ECO:0007669"/>
    <property type="project" value="UniProtKB-KW"/>
</dbReference>
<dbReference type="OrthoDB" id="5387895at2759"/>
<keyword evidence="1" id="KW-0479">Metal-binding</keyword>
<dbReference type="EMBL" id="ML977498">
    <property type="protein sequence ID" value="KAF2133979.1"/>
    <property type="molecule type" value="Genomic_DNA"/>
</dbReference>
<keyword evidence="5" id="KW-1185">Reference proteome</keyword>
<evidence type="ECO:0000313" key="4">
    <source>
        <dbReference type="EMBL" id="KAF2133979.1"/>
    </source>
</evidence>
<dbReference type="PROSITE" id="PS50966">
    <property type="entry name" value="ZF_SWIM"/>
    <property type="match status" value="1"/>
</dbReference>
<feature type="domain" description="SWIM-type" evidence="3">
    <location>
        <begin position="109"/>
        <end position="144"/>
    </location>
</feature>
<evidence type="ECO:0000256" key="1">
    <source>
        <dbReference type="PROSITE-ProRule" id="PRU00325"/>
    </source>
</evidence>
<evidence type="ECO:0000313" key="5">
    <source>
        <dbReference type="Proteomes" id="UP000799771"/>
    </source>
</evidence>
<dbReference type="AlphaFoldDB" id="A0A6A6APY0"/>
<dbReference type="Pfam" id="PF04434">
    <property type="entry name" value="SWIM"/>
    <property type="match status" value="1"/>
</dbReference>
<proteinExistence type="predicted"/>
<keyword evidence="1" id="KW-0863">Zinc-finger</keyword>
<sequence length="461" mass="52060">MSAEQFEKLSLAEAMVTTRAGTARASAARRAPLQNLDQDQPVPSVESPASPTPSLVVSTNNLRYNVSAFDTNLRRRVKRGLEDNEIRMKYCAVSDDEDETKYFHLDDDITVAMGGNLRAPKCTCGANEKGIACKHIYWVGDQIVSTTPKKSRPETLRLSMDGSTFQDLKPADIVDEKGLEDVAEDLGWVFQDEDLPEDEEEMKDAIINMLSVFEPQDALPGEFKCPESPLTSERAKKYQEFAELFTQYATRDPGLFLEARNIIDPNFQSRVFFDKIGTRITRTFKALDKYIAHGPMYASPDKLRYDVQSCAEKLRALVNAIDEFYQQQDEDEPGTKDVAVRAGAALVRILDLVADRNANAYENITWGMETPSNPAENNLFVALIGEQDDDEPMFVLDALRALPQEDLVRNHWETLQSIEQKLQRPETPSDYTMTFRRVVYDSRKRAASEIRGGEAKRAMQE</sequence>
<name>A0A6A6APY0_9PLEO</name>
<gene>
    <name evidence="4" type="ORF">P153DRAFT_102338</name>
</gene>
<evidence type="ECO:0000259" key="3">
    <source>
        <dbReference type="PROSITE" id="PS50966"/>
    </source>
</evidence>
<dbReference type="GeneID" id="54402298"/>
<feature type="region of interest" description="Disordered" evidence="2">
    <location>
        <begin position="20"/>
        <end position="56"/>
    </location>
</feature>
<organism evidence="4 5">
    <name type="scientific">Dothidotthia symphoricarpi CBS 119687</name>
    <dbReference type="NCBI Taxonomy" id="1392245"/>
    <lineage>
        <taxon>Eukaryota</taxon>
        <taxon>Fungi</taxon>
        <taxon>Dikarya</taxon>
        <taxon>Ascomycota</taxon>
        <taxon>Pezizomycotina</taxon>
        <taxon>Dothideomycetes</taxon>
        <taxon>Pleosporomycetidae</taxon>
        <taxon>Pleosporales</taxon>
        <taxon>Dothidotthiaceae</taxon>
        <taxon>Dothidotthia</taxon>
    </lineage>
</organism>
<dbReference type="InterPro" id="IPR007527">
    <property type="entry name" value="Znf_SWIM"/>
</dbReference>
<feature type="compositionally biased region" description="Low complexity" evidence="2">
    <location>
        <begin position="20"/>
        <end position="31"/>
    </location>
</feature>
<accession>A0A6A6APY0</accession>
<keyword evidence="1" id="KW-0862">Zinc</keyword>
<protein>
    <recommendedName>
        <fullName evidence="3">SWIM-type domain-containing protein</fullName>
    </recommendedName>
</protein>
<dbReference type="RefSeq" id="XP_033528366.1">
    <property type="nucleotide sequence ID" value="XM_033661866.1"/>
</dbReference>
<reference evidence="4" key="1">
    <citation type="journal article" date="2020" name="Stud. Mycol.">
        <title>101 Dothideomycetes genomes: a test case for predicting lifestyles and emergence of pathogens.</title>
        <authorList>
            <person name="Haridas S."/>
            <person name="Albert R."/>
            <person name="Binder M."/>
            <person name="Bloem J."/>
            <person name="Labutti K."/>
            <person name="Salamov A."/>
            <person name="Andreopoulos B."/>
            <person name="Baker S."/>
            <person name="Barry K."/>
            <person name="Bills G."/>
            <person name="Bluhm B."/>
            <person name="Cannon C."/>
            <person name="Castanera R."/>
            <person name="Culley D."/>
            <person name="Daum C."/>
            <person name="Ezra D."/>
            <person name="Gonzalez J."/>
            <person name="Henrissat B."/>
            <person name="Kuo A."/>
            <person name="Liang C."/>
            <person name="Lipzen A."/>
            <person name="Lutzoni F."/>
            <person name="Magnuson J."/>
            <person name="Mondo S."/>
            <person name="Nolan M."/>
            <person name="Ohm R."/>
            <person name="Pangilinan J."/>
            <person name="Park H.-J."/>
            <person name="Ramirez L."/>
            <person name="Alfaro M."/>
            <person name="Sun H."/>
            <person name="Tritt A."/>
            <person name="Yoshinaga Y."/>
            <person name="Zwiers L.-H."/>
            <person name="Turgeon B."/>
            <person name="Goodwin S."/>
            <person name="Spatafora J."/>
            <person name="Crous P."/>
            <person name="Grigoriev I."/>
        </authorList>
    </citation>
    <scope>NUCLEOTIDE SEQUENCE</scope>
    <source>
        <strain evidence="4">CBS 119687</strain>
    </source>
</reference>
<evidence type="ECO:0000256" key="2">
    <source>
        <dbReference type="SAM" id="MobiDB-lite"/>
    </source>
</evidence>